<dbReference type="GeneTree" id="ENSGT00940000157719"/>
<dbReference type="InterPro" id="IPR018200">
    <property type="entry name" value="USP_CS"/>
</dbReference>
<dbReference type="InterPro" id="IPR038765">
    <property type="entry name" value="Papain-like_cys_pep_sf"/>
</dbReference>
<dbReference type="AlphaFoldDB" id="A0A8D0L2J6"/>
<dbReference type="PANTHER" id="PTHR21646">
    <property type="entry name" value="UBIQUITIN CARBOXYL-TERMINAL HYDROLASE"/>
    <property type="match status" value="1"/>
</dbReference>
<dbReference type="PROSITE" id="PS50235">
    <property type="entry name" value="USP_3"/>
    <property type="match status" value="1"/>
</dbReference>
<keyword evidence="3" id="KW-0378">Hydrolase</keyword>
<evidence type="ECO:0000313" key="5">
    <source>
        <dbReference type="Ensembl" id="ENSSPUP00000002895.1"/>
    </source>
</evidence>
<dbReference type="PROSITE" id="PS00973">
    <property type="entry name" value="USP_2"/>
    <property type="match status" value="1"/>
</dbReference>
<dbReference type="EC" id="3.4.19.12" evidence="2"/>
<dbReference type="GO" id="GO:0016579">
    <property type="term" value="P:protein deubiquitination"/>
    <property type="evidence" value="ECO:0007669"/>
    <property type="project" value="InterPro"/>
</dbReference>
<reference evidence="5" key="2">
    <citation type="submission" date="2025-09" db="UniProtKB">
        <authorList>
            <consortium name="Ensembl"/>
        </authorList>
    </citation>
    <scope>IDENTIFICATION</scope>
</reference>
<name>A0A8D0L2J6_SPHPU</name>
<dbReference type="PANTHER" id="PTHR21646:SF34">
    <property type="entry name" value="UBIQUITIN CARBOXYL-TERMINAL HYDROLASE 45"/>
    <property type="match status" value="1"/>
</dbReference>
<dbReference type="InterPro" id="IPR050185">
    <property type="entry name" value="Ub_carboxyl-term_hydrolase"/>
</dbReference>
<evidence type="ECO:0000256" key="2">
    <source>
        <dbReference type="ARBA" id="ARBA00012759"/>
    </source>
</evidence>
<organism evidence="5 6">
    <name type="scientific">Sphenodon punctatus</name>
    <name type="common">Tuatara</name>
    <name type="synonym">Hatteria punctata</name>
    <dbReference type="NCBI Taxonomy" id="8508"/>
    <lineage>
        <taxon>Eukaryota</taxon>
        <taxon>Metazoa</taxon>
        <taxon>Chordata</taxon>
        <taxon>Craniata</taxon>
        <taxon>Vertebrata</taxon>
        <taxon>Euteleostomi</taxon>
        <taxon>Lepidosauria</taxon>
        <taxon>Sphenodontia</taxon>
        <taxon>Sphenodontidae</taxon>
        <taxon>Sphenodon</taxon>
    </lineage>
</organism>
<dbReference type="Proteomes" id="UP000694392">
    <property type="component" value="Unplaced"/>
</dbReference>
<dbReference type="OMA" id="QDEICED"/>
<dbReference type="Ensembl" id="ENSSPUT00000003068.1">
    <property type="protein sequence ID" value="ENSSPUP00000002895.1"/>
    <property type="gene ID" value="ENSSPUG00000002246.1"/>
</dbReference>
<proteinExistence type="predicted"/>
<dbReference type="GO" id="GO:0004843">
    <property type="term" value="F:cysteine-type deubiquitinase activity"/>
    <property type="evidence" value="ECO:0007669"/>
    <property type="project" value="UniProtKB-EC"/>
</dbReference>
<sequence length="100" mass="10975">LVDIGPNVADGGRVLYSLYGIVEHSGSMRGGHYAAYVKVRVPSKKLLEHIASNKSVQGLKESVGASSGQWVYVSDIHVQMVPESRVLNAQAYLLFYERIL</sequence>
<accession>A0A8D0L2J6</accession>
<feature type="domain" description="USP" evidence="4">
    <location>
        <begin position="1"/>
        <end position="99"/>
    </location>
</feature>
<dbReference type="Pfam" id="PF00443">
    <property type="entry name" value="UCH"/>
    <property type="match status" value="1"/>
</dbReference>
<protein>
    <recommendedName>
        <fullName evidence="2">ubiquitinyl hydrolase 1</fullName>
        <ecNumber evidence="2">3.4.19.12</ecNumber>
    </recommendedName>
</protein>
<evidence type="ECO:0000256" key="3">
    <source>
        <dbReference type="ARBA" id="ARBA00022801"/>
    </source>
</evidence>
<dbReference type="Gene3D" id="3.90.70.10">
    <property type="entry name" value="Cysteine proteinases"/>
    <property type="match status" value="1"/>
</dbReference>
<keyword evidence="6" id="KW-1185">Reference proteome</keyword>
<evidence type="ECO:0000259" key="4">
    <source>
        <dbReference type="PROSITE" id="PS50235"/>
    </source>
</evidence>
<evidence type="ECO:0000313" key="6">
    <source>
        <dbReference type="Proteomes" id="UP000694392"/>
    </source>
</evidence>
<dbReference type="InterPro" id="IPR001394">
    <property type="entry name" value="Peptidase_C19_UCH"/>
</dbReference>
<dbReference type="SUPFAM" id="SSF54001">
    <property type="entry name" value="Cysteine proteinases"/>
    <property type="match status" value="1"/>
</dbReference>
<reference evidence="5" key="1">
    <citation type="submission" date="2025-08" db="UniProtKB">
        <authorList>
            <consortium name="Ensembl"/>
        </authorList>
    </citation>
    <scope>IDENTIFICATION</scope>
</reference>
<comment type="catalytic activity">
    <reaction evidence="1">
        <text>Thiol-dependent hydrolysis of ester, thioester, amide, peptide and isopeptide bonds formed by the C-terminal Gly of ubiquitin (a 76-residue protein attached to proteins as an intracellular targeting signal).</text>
        <dbReference type="EC" id="3.4.19.12"/>
    </reaction>
</comment>
<dbReference type="InterPro" id="IPR028889">
    <property type="entry name" value="USP"/>
</dbReference>
<evidence type="ECO:0000256" key="1">
    <source>
        <dbReference type="ARBA" id="ARBA00000707"/>
    </source>
</evidence>